<accession>A0A7D5T7B4</accession>
<keyword evidence="1" id="KW-1133">Transmembrane helix</keyword>
<keyword evidence="3" id="KW-1185">Reference proteome</keyword>
<keyword evidence="1" id="KW-0812">Transmembrane</keyword>
<feature type="transmembrane region" description="Helical" evidence="1">
    <location>
        <begin position="91"/>
        <end position="113"/>
    </location>
</feature>
<organism evidence="2 3">
    <name type="scientific">Halosimplex pelagicum</name>
    <dbReference type="NCBI Taxonomy" id="869886"/>
    <lineage>
        <taxon>Archaea</taxon>
        <taxon>Methanobacteriati</taxon>
        <taxon>Methanobacteriota</taxon>
        <taxon>Stenosarchaea group</taxon>
        <taxon>Halobacteria</taxon>
        <taxon>Halobacteriales</taxon>
        <taxon>Haloarculaceae</taxon>
        <taxon>Halosimplex</taxon>
    </lineage>
</organism>
<feature type="transmembrane region" description="Helical" evidence="1">
    <location>
        <begin position="12"/>
        <end position="32"/>
    </location>
</feature>
<dbReference type="GeneID" id="56085193"/>
<evidence type="ECO:0000313" key="3">
    <source>
        <dbReference type="Proteomes" id="UP000509346"/>
    </source>
</evidence>
<dbReference type="EMBL" id="CP058909">
    <property type="protein sequence ID" value="QLH84028.1"/>
    <property type="molecule type" value="Genomic_DNA"/>
</dbReference>
<keyword evidence="1" id="KW-0472">Membrane</keyword>
<proteinExistence type="predicted"/>
<sequence length="115" mass="11782">MILGALVEALTGVVVALVAAVVLVAPLVHAALGTDRFDRRPSFAVAVTVALTAVFVGGLADLLVGWVPVVGRFVSPIAWAYVLRHLGGSDWPPALFVGGVGWLLTVVFAAVVAPT</sequence>
<dbReference type="Proteomes" id="UP000509346">
    <property type="component" value="Chromosome"/>
</dbReference>
<evidence type="ECO:0000313" key="2">
    <source>
        <dbReference type="EMBL" id="QLH84028.1"/>
    </source>
</evidence>
<name>A0A7D5T7B4_9EURY</name>
<dbReference type="AlphaFoldDB" id="A0A7D5T7B4"/>
<gene>
    <name evidence="2" type="ORF">HZS54_21350</name>
</gene>
<feature type="transmembrane region" description="Helical" evidence="1">
    <location>
        <begin position="44"/>
        <end position="71"/>
    </location>
</feature>
<dbReference type="OrthoDB" id="205278at2157"/>
<evidence type="ECO:0000256" key="1">
    <source>
        <dbReference type="SAM" id="Phobius"/>
    </source>
</evidence>
<protein>
    <submittedName>
        <fullName evidence="2">Uncharacterized protein</fullName>
    </submittedName>
</protein>
<dbReference type="RefSeq" id="WP_179919126.1">
    <property type="nucleotide sequence ID" value="NZ_CP058909.1"/>
</dbReference>
<dbReference type="KEGG" id="hpel:HZS54_21350"/>
<reference evidence="2 3" key="1">
    <citation type="submission" date="2020-07" db="EMBL/GenBank/DDBJ databases">
        <title>Halosimplex litoreum sp. nov. and Halosimplex rubrum sp. nov., isolated from different salt environments.</title>
        <authorList>
            <person name="Cui H."/>
        </authorList>
    </citation>
    <scope>NUCLEOTIDE SEQUENCE [LARGE SCALE GENOMIC DNA]</scope>
    <source>
        <strain evidence="2 3">R2</strain>
    </source>
</reference>